<keyword evidence="11" id="KW-0716">Sensory transduction</keyword>
<feature type="transmembrane region" description="Helical" evidence="14">
    <location>
        <begin position="157"/>
        <end position="177"/>
    </location>
</feature>
<evidence type="ECO:0000256" key="9">
    <source>
        <dbReference type="ARBA" id="ARBA00023180"/>
    </source>
</evidence>
<dbReference type="SMART" id="SM01381">
    <property type="entry name" value="7TM_GPCR_Srsx"/>
    <property type="match status" value="1"/>
</dbReference>
<reference evidence="16 17" key="1">
    <citation type="submission" date="2020-04" db="EMBL/GenBank/DDBJ databases">
        <authorList>
            <person name="Alioto T."/>
            <person name="Alioto T."/>
            <person name="Gomez Garrido J."/>
        </authorList>
    </citation>
    <scope>NUCLEOTIDE SEQUENCE [LARGE SCALE GENOMIC DNA]</scope>
</reference>
<dbReference type="PRINTS" id="PR01244">
    <property type="entry name" value="PEROPSIN"/>
</dbReference>
<dbReference type="GO" id="GO:0016020">
    <property type="term" value="C:membrane"/>
    <property type="evidence" value="ECO:0007669"/>
    <property type="project" value="UniProtKB-SubCell"/>
</dbReference>
<organism evidence="16 17">
    <name type="scientific">Cloeon dipterum</name>
    <dbReference type="NCBI Taxonomy" id="197152"/>
    <lineage>
        <taxon>Eukaryota</taxon>
        <taxon>Metazoa</taxon>
        <taxon>Ecdysozoa</taxon>
        <taxon>Arthropoda</taxon>
        <taxon>Hexapoda</taxon>
        <taxon>Insecta</taxon>
        <taxon>Pterygota</taxon>
        <taxon>Palaeoptera</taxon>
        <taxon>Ephemeroptera</taxon>
        <taxon>Pisciforma</taxon>
        <taxon>Baetidae</taxon>
        <taxon>Cloeon</taxon>
    </lineage>
</organism>
<dbReference type="InterPro" id="IPR002962">
    <property type="entry name" value="Peropsin"/>
</dbReference>
<evidence type="ECO:0000256" key="7">
    <source>
        <dbReference type="ARBA" id="ARBA00023157"/>
    </source>
</evidence>
<keyword evidence="10 12" id="KW-0807">Transducer</keyword>
<comment type="similarity">
    <text evidence="2 12">Belongs to the G-protein coupled receptor 1 family.</text>
</comment>
<dbReference type="PROSITE" id="PS00237">
    <property type="entry name" value="G_PROTEIN_RECEP_F1_1"/>
    <property type="match status" value="1"/>
</dbReference>
<evidence type="ECO:0000256" key="8">
    <source>
        <dbReference type="ARBA" id="ARBA00023170"/>
    </source>
</evidence>
<evidence type="ECO:0000256" key="2">
    <source>
        <dbReference type="ARBA" id="ARBA00010663"/>
    </source>
</evidence>
<feature type="domain" description="G-protein coupled receptors family 1 profile" evidence="15">
    <location>
        <begin position="58"/>
        <end position="305"/>
    </location>
</feature>
<evidence type="ECO:0000256" key="3">
    <source>
        <dbReference type="ARBA" id="ARBA00022692"/>
    </source>
</evidence>
<dbReference type="InterPro" id="IPR000276">
    <property type="entry name" value="GPCR_Rhodpsn"/>
</dbReference>
<accession>A0A8S1BN10</accession>
<keyword evidence="4 14" id="KW-1133">Transmembrane helix</keyword>
<evidence type="ECO:0000256" key="11">
    <source>
        <dbReference type="ARBA" id="ARBA00023305"/>
    </source>
</evidence>
<dbReference type="SUPFAM" id="SSF81321">
    <property type="entry name" value="Family A G protein-coupled receptor-like"/>
    <property type="match status" value="1"/>
</dbReference>
<evidence type="ECO:0000256" key="1">
    <source>
        <dbReference type="ARBA" id="ARBA00004141"/>
    </source>
</evidence>
<feature type="compositionally biased region" description="Polar residues" evidence="13">
    <location>
        <begin position="395"/>
        <end position="410"/>
    </location>
</feature>
<evidence type="ECO:0000256" key="4">
    <source>
        <dbReference type="ARBA" id="ARBA00022989"/>
    </source>
</evidence>
<evidence type="ECO:0000259" key="15">
    <source>
        <dbReference type="PROSITE" id="PS50262"/>
    </source>
</evidence>
<keyword evidence="5 12" id="KW-0297">G-protein coupled receptor</keyword>
<evidence type="ECO:0000256" key="5">
    <source>
        <dbReference type="ARBA" id="ARBA00023040"/>
    </source>
</evidence>
<dbReference type="GO" id="GO:0004930">
    <property type="term" value="F:G protein-coupled receptor activity"/>
    <property type="evidence" value="ECO:0007669"/>
    <property type="project" value="UniProtKB-KW"/>
</dbReference>
<keyword evidence="3 12" id="KW-0812">Transmembrane</keyword>
<feature type="transmembrane region" description="Helical" evidence="14">
    <location>
        <begin position="288"/>
        <end position="308"/>
    </location>
</feature>
<protein>
    <recommendedName>
        <fullName evidence="15">G-protein coupled receptors family 1 profile domain-containing protein</fullName>
    </recommendedName>
</protein>
<dbReference type="OrthoDB" id="2101615at2759"/>
<keyword evidence="6 14" id="KW-0472">Membrane</keyword>
<proteinExistence type="inferred from homology"/>
<feature type="transmembrane region" description="Helical" evidence="14">
    <location>
        <begin position="249"/>
        <end position="276"/>
    </location>
</feature>
<feature type="transmembrane region" description="Helical" evidence="14">
    <location>
        <begin position="41"/>
        <end position="67"/>
    </location>
</feature>
<dbReference type="Proteomes" id="UP000494165">
    <property type="component" value="Unassembled WGS sequence"/>
</dbReference>
<feature type="region of interest" description="Disordered" evidence="13">
    <location>
        <begin position="389"/>
        <end position="410"/>
    </location>
</feature>
<dbReference type="PROSITE" id="PS50262">
    <property type="entry name" value="G_PROTEIN_RECEP_F1_2"/>
    <property type="match status" value="1"/>
</dbReference>
<dbReference type="Pfam" id="PF00001">
    <property type="entry name" value="7tm_1"/>
    <property type="match status" value="1"/>
</dbReference>
<keyword evidence="17" id="KW-1185">Reference proteome</keyword>
<dbReference type="EMBL" id="CADEPI010000003">
    <property type="protein sequence ID" value="CAB3360284.1"/>
    <property type="molecule type" value="Genomic_DNA"/>
</dbReference>
<evidence type="ECO:0000313" key="17">
    <source>
        <dbReference type="Proteomes" id="UP000494165"/>
    </source>
</evidence>
<evidence type="ECO:0000256" key="13">
    <source>
        <dbReference type="SAM" id="MobiDB-lite"/>
    </source>
</evidence>
<dbReference type="InterPro" id="IPR017452">
    <property type="entry name" value="GPCR_Rhodpsn_7TM"/>
</dbReference>
<keyword evidence="9" id="KW-0325">Glycoprotein</keyword>
<feature type="transmembrane region" description="Helical" evidence="14">
    <location>
        <begin position="117"/>
        <end position="137"/>
    </location>
</feature>
<comment type="subcellular location">
    <subcellularLocation>
        <location evidence="1">Membrane</location>
        <topology evidence="1">Multi-pass membrane protein</topology>
    </subcellularLocation>
</comment>
<evidence type="ECO:0000256" key="10">
    <source>
        <dbReference type="ARBA" id="ARBA00023224"/>
    </source>
</evidence>
<evidence type="ECO:0000256" key="12">
    <source>
        <dbReference type="RuleBase" id="RU000688"/>
    </source>
</evidence>
<gene>
    <name evidence="16" type="ORF">CLODIP_2_CD08812</name>
</gene>
<feature type="transmembrane region" description="Helical" evidence="14">
    <location>
        <begin position="205"/>
        <end position="228"/>
    </location>
</feature>
<keyword evidence="8 12" id="KW-0675">Receptor</keyword>
<dbReference type="AlphaFoldDB" id="A0A8S1BN10"/>
<feature type="transmembrane region" description="Helical" evidence="14">
    <location>
        <begin position="79"/>
        <end position="105"/>
    </location>
</feature>
<dbReference type="PANTHER" id="PTHR24240">
    <property type="entry name" value="OPSIN"/>
    <property type="match status" value="1"/>
</dbReference>
<keyword evidence="11" id="KW-0844">Vision</keyword>
<evidence type="ECO:0000313" key="16">
    <source>
        <dbReference type="EMBL" id="CAB3360284.1"/>
    </source>
</evidence>
<dbReference type="Gene3D" id="1.20.1070.10">
    <property type="entry name" value="Rhodopsin 7-helix transmembrane proteins"/>
    <property type="match status" value="1"/>
</dbReference>
<sequence length="410" mass="45031">MPDNQYISRQGGRLLQLALHGAAMNSSEGLHEELLMEPSGYLATSVTLFFIGFIGFFANLTVIILFLKNKQLWTPLNVILFNLVCSDFSVSVLGNPLTLAASILMGWRFGKVLCVSYGFFMSLLGISSIATLTVLSFERFVMISKPFRSRPLSHKGAYLLVVAIWLYSFILTAPPLFGWGEYDAEAANISCSVNWESKSDNSTSYIIFLFVFGLVVPMFVICYSYFNIIHTMKKNVLATGGVSKAESRVAAMVLVMVVMFLVAWTPYSAFALIVAFGDPNLISPATAVLPALMAKSSICYNPLIYVGLNTQFRNAWRQLLGVKSQSVTGSIEAGGEHTALSMPASNMVTDNTCTSTVPVHVRVQMTKQDRKLLQVKNCLAGRLELQSVRPEPSVKQRSASPVNGHSEQQL</sequence>
<comment type="caution">
    <text evidence="16">The sequence shown here is derived from an EMBL/GenBank/DDBJ whole genome shotgun (WGS) entry which is preliminary data.</text>
</comment>
<evidence type="ECO:0000256" key="14">
    <source>
        <dbReference type="SAM" id="Phobius"/>
    </source>
</evidence>
<dbReference type="GO" id="GO:0007601">
    <property type="term" value="P:visual perception"/>
    <property type="evidence" value="ECO:0007669"/>
    <property type="project" value="UniProtKB-KW"/>
</dbReference>
<evidence type="ECO:0000256" key="6">
    <source>
        <dbReference type="ARBA" id="ARBA00023136"/>
    </source>
</evidence>
<keyword evidence="7" id="KW-1015">Disulfide bond</keyword>
<name>A0A8S1BN10_9INSE</name>
<dbReference type="CDD" id="cd14969">
    <property type="entry name" value="7tmA_Opsins_type2_animals"/>
    <property type="match status" value="1"/>
</dbReference>
<dbReference type="InterPro" id="IPR050125">
    <property type="entry name" value="GPCR_opsins"/>
</dbReference>
<dbReference type="PRINTS" id="PR00237">
    <property type="entry name" value="GPCRRHODOPSN"/>
</dbReference>